<sequence>MQNQKKIIFVTGTRADFGKLKSLMKIIQDDINFQLHVFVTGMHMLAKYGYTCEEVEKANFQNIHKFINQNVSDGMDHVLAKSILGLSDYVREIDPDLIIVHGDRVEALAGATVGALNNVLTGHIEGGEVSGTVDELIRHAVTKLSHAHFVANEDAQKRLLQLGERTESTYVIGSPDIDIMNSSSLPSLEEVKKRYEIDYDNYAVAIFHPVTTELDNLKNHIQILIDGLIQSKKNYVVIYPNNDHGSEIIFDAYENLSNHKNFRVFPSMRFEHFLQLLQNADFMIGNSSAGVREAPHFGVPTINLGSRQNNRVSLPSITDSDFNLDDISQAIQGAEGKNYEPSMIFGDGNSAQKFYEIINNKEFWNMPKQKFFVDLN</sequence>
<dbReference type="CDD" id="cd03786">
    <property type="entry name" value="GTB_UDP-GlcNAc_2-Epimerase"/>
    <property type="match status" value="1"/>
</dbReference>
<proteinExistence type="predicted"/>
<dbReference type="GO" id="GO:0004553">
    <property type="term" value="F:hydrolase activity, hydrolyzing O-glycosyl compounds"/>
    <property type="evidence" value="ECO:0007669"/>
    <property type="project" value="InterPro"/>
</dbReference>
<dbReference type="InterPro" id="IPR020004">
    <property type="entry name" value="UDP-GlcNAc_Epase"/>
</dbReference>
<dbReference type="AlphaFoldDB" id="A0A381WP22"/>
<dbReference type="InterPro" id="IPR003331">
    <property type="entry name" value="UDP_GlcNAc_Epimerase_2_dom"/>
</dbReference>
<feature type="domain" description="UDP-N-acetylglucosamine 2-epimerase" evidence="1">
    <location>
        <begin position="27"/>
        <end position="358"/>
    </location>
</feature>
<dbReference type="NCBIfam" id="TIGR03568">
    <property type="entry name" value="NeuC_NnaA"/>
    <property type="match status" value="1"/>
</dbReference>
<gene>
    <name evidence="2" type="ORF">METZ01_LOCUS107133</name>
</gene>
<dbReference type="PANTHER" id="PTHR43174:SF3">
    <property type="entry name" value="UDP-N-ACETYLGLUCOSAMINE 2-EPIMERASE"/>
    <property type="match status" value="1"/>
</dbReference>
<protein>
    <recommendedName>
        <fullName evidence="1">UDP-N-acetylglucosamine 2-epimerase domain-containing protein</fullName>
    </recommendedName>
</protein>
<dbReference type="InterPro" id="IPR029767">
    <property type="entry name" value="WecB-like"/>
</dbReference>
<dbReference type="Gene3D" id="3.40.50.2000">
    <property type="entry name" value="Glycogen Phosphorylase B"/>
    <property type="match status" value="2"/>
</dbReference>
<dbReference type="GO" id="GO:0006047">
    <property type="term" value="P:UDP-N-acetylglucosamine metabolic process"/>
    <property type="evidence" value="ECO:0007669"/>
    <property type="project" value="InterPro"/>
</dbReference>
<evidence type="ECO:0000259" key="1">
    <source>
        <dbReference type="Pfam" id="PF02350"/>
    </source>
</evidence>
<accession>A0A381WP22</accession>
<dbReference type="Pfam" id="PF02350">
    <property type="entry name" value="Epimerase_2"/>
    <property type="match status" value="1"/>
</dbReference>
<evidence type="ECO:0000313" key="2">
    <source>
        <dbReference type="EMBL" id="SVA54279.1"/>
    </source>
</evidence>
<name>A0A381WP22_9ZZZZ</name>
<reference evidence="2" key="1">
    <citation type="submission" date="2018-05" db="EMBL/GenBank/DDBJ databases">
        <authorList>
            <person name="Lanie J.A."/>
            <person name="Ng W.-L."/>
            <person name="Kazmierczak K.M."/>
            <person name="Andrzejewski T.M."/>
            <person name="Davidsen T.M."/>
            <person name="Wayne K.J."/>
            <person name="Tettelin H."/>
            <person name="Glass J.I."/>
            <person name="Rusch D."/>
            <person name="Podicherti R."/>
            <person name="Tsui H.-C.T."/>
            <person name="Winkler M.E."/>
        </authorList>
    </citation>
    <scope>NUCLEOTIDE SEQUENCE</scope>
</reference>
<dbReference type="SUPFAM" id="SSF53756">
    <property type="entry name" value="UDP-Glycosyltransferase/glycogen phosphorylase"/>
    <property type="match status" value="1"/>
</dbReference>
<dbReference type="PANTHER" id="PTHR43174">
    <property type="entry name" value="UDP-N-ACETYLGLUCOSAMINE 2-EPIMERASE"/>
    <property type="match status" value="1"/>
</dbReference>
<organism evidence="2">
    <name type="scientific">marine metagenome</name>
    <dbReference type="NCBI Taxonomy" id="408172"/>
    <lineage>
        <taxon>unclassified sequences</taxon>
        <taxon>metagenomes</taxon>
        <taxon>ecological metagenomes</taxon>
    </lineage>
</organism>
<dbReference type="EMBL" id="UINC01012427">
    <property type="protein sequence ID" value="SVA54279.1"/>
    <property type="molecule type" value="Genomic_DNA"/>
</dbReference>